<evidence type="ECO:0000256" key="4">
    <source>
        <dbReference type="RuleBase" id="RU003718"/>
    </source>
</evidence>
<dbReference type="EC" id="2.4.1.17" evidence="5"/>
<evidence type="ECO:0000256" key="2">
    <source>
        <dbReference type="ARBA" id="ARBA00022676"/>
    </source>
</evidence>
<dbReference type="InterPro" id="IPR002213">
    <property type="entry name" value="UDP_glucos_trans"/>
</dbReference>
<comment type="catalytic activity">
    <reaction evidence="5">
        <text>glucuronate acceptor + UDP-alpha-D-glucuronate = acceptor beta-D-glucuronoside + UDP + H(+)</text>
        <dbReference type="Rhea" id="RHEA:21032"/>
        <dbReference type="ChEBI" id="CHEBI:15378"/>
        <dbReference type="ChEBI" id="CHEBI:58052"/>
        <dbReference type="ChEBI" id="CHEBI:58223"/>
        <dbReference type="ChEBI" id="CHEBI:132367"/>
        <dbReference type="ChEBI" id="CHEBI:132368"/>
        <dbReference type="EC" id="2.4.1.17"/>
    </reaction>
</comment>
<name>A0ABN8IGC4_9NEOP</name>
<dbReference type="PANTHER" id="PTHR48043">
    <property type="entry name" value="EG:EG0003.4 PROTEIN-RELATED"/>
    <property type="match status" value="1"/>
</dbReference>
<keyword evidence="2 4" id="KW-0328">Glycosyltransferase</keyword>
<keyword evidence="5" id="KW-1133">Transmembrane helix</keyword>
<keyword evidence="7" id="KW-1185">Reference proteome</keyword>
<evidence type="ECO:0000313" key="7">
    <source>
        <dbReference type="Proteomes" id="UP000837857"/>
    </source>
</evidence>
<feature type="transmembrane region" description="Helical" evidence="5">
    <location>
        <begin position="470"/>
        <end position="493"/>
    </location>
</feature>
<dbReference type="EMBL" id="OW152833">
    <property type="protein sequence ID" value="CAH2054200.1"/>
    <property type="molecule type" value="Genomic_DNA"/>
</dbReference>
<keyword evidence="3 4" id="KW-0808">Transferase</keyword>
<gene>
    <name evidence="6" type="ORF">IPOD504_LOCUS8526</name>
</gene>
<protein>
    <recommendedName>
        <fullName evidence="5">UDP-glucuronosyltransferase</fullName>
        <ecNumber evidence="5">2.4.1.17</ecNumber>
    </recommendedName>
</protein>
<dbReference type="PANTHER" id="PTHR48043:SF159">
    <property type="entry name" value="EG:EG0003.4 PROTEIN-RELATED"/>
    <property type="match status" value="1"/>
</dbReference>
<dbReference type="Proteomes" id="UP000837857">
    <property type="component" value="Chromosome 21"/>
</dbReference>
<evidence type="ECO:0000256" key="1">
    <source>
        <dbReference type="ARBA" id="ARBA00009995"/>
    </source>
</evidence>
<evidence type="ECO:0000256" key="5">
    <source>
        <dbReference type="RuleBase" id="RU362059"/>
    </source>
</evidence>
<reference evidence="6" key="1">
    <citation type="submission" date="2022-03" db="EMBL/GenBank/DDBJ databases">
        <authorList>
            <person name="Martin H S."/>
        </authorList>
    </citation>
    <scope>NUCLEOTIDE SEQUENCE</scope>
</reference>
<keyword evidence="5" id="KW-0472">Membrane</keyword>
<dbReference type="InterPro" id="IPR050271">
    <property type="entry name" value="UDP-glycosyltransferase"/>
</dbReference>
<keyword evidence="5" id="KW-0812">Transmembrane</keyword>
<comment type="subcellular location">
    <subcellularLocation>
        <location evidence="5">Membrane</location>
        <topology evidence="5">Single-pass membrane protein</topology>
    </subcellularLocation>
</comment>
<dbReference type="InterPro" id="IPR035595">
    <property type="entry name" value="UDP_glycos_trans_CS"/>
</dbReference>
<dbReference type="Pfam" id="PF00201">
    <property type="entry name" value="UDPGT"/>
    <property type="match status" value="1"/>
</dbReference>
<dbReference type="CDD" id="cd03784">
    <property type="entry name" value="GT1_Gtf-like"/>
    <property type="match status" value="1"/>
</dbReference>
<dbReference type="PROSITE" id="PS00375">
    <property type="entry name" value="UDPGT"/>
    <property type="match status" value="1"/>
</dbReference>
<dbReference type="SUPFAM" id="SSF53756">
    <property type="entry name" value="UDP-Glycosyltransferase/glycogen phosphorylase"/>
    <property type="match status" value="1"/>
</dbReference>
<accession>A0ABN8IGC4</accession>
<comment type="similarity">
    <text evidence="1 4">Belongs to the UDP-glycosyltransferase family.</text>
</comment>
<proteinExistence type="inferred from homology"/>
<dbReference type="Gene3D" id="3.40.50.2000">
    <property type="entry name" value="Glycogen Phosphorylase B"/>
    <property type="match status" value="1"/>
</dbReference>
<evidence type="ECO:0000256" key="3">
    <source>
        <dbReference type="ARBA" id="ARBA00022679"/>
    </source>
</evidence>
<feature type="non-terminal residue" evidence="6">
    <location>
        <position position="1"/>
    </location>
</feature>
<evidence type="ECO:0000313" key="6">
    <source>
        <dbReference type="EMBL" id="CAH2054200.1"/>
    </source>
</evidence>
<sequence>MRELKDSLTDDCPPRNYGIQSICILRHRCTLLLEAGHEVTYITATSKLSPHGKMKKIDVSSNFKAFPENFLNIKSIMNKESDMSANDFFFPIMDKLSLATLRHEEVLKLMNDGKQHFDVIVAEWMYNELYAGIPRVFDCPLIWFSTLEPHWLALRIIDEAPNPAYNPDSMSTNSIPYTFWQRVEELWLQFSRTFYREYWKYNDLNTIFKEMYAPIFEKRGRPTPLYEDVRYNGSLMIGNSYVVLGQATRLPQNYKSVGGFHINRTVSPLPENLKNIMDNAKDGVIYFSMGSNLKSADWPQQIKRDLLKMFGELNQTVLWKFEEALPDAPSNVHVLNWAPQQSILAHPNCELFITHCGLLSTTEAVHFGVPIIGLPVFADQFVNILRAVGKGYGRKVDLTYALVEDLKSAIHHVTSNSRYRDKAKELSHAYHDRPLPPQKEIVYWVEHVVRTNGANHLRSPALMMPWYQKLYLDLLAVVASIMATVTILVKFFITTNKHMDKTKTS</sequence>
<organism evidence="6 7">
    <name type="scientific">Iphiclides podalirius</name>
    <name type="common">scarce swallowtail</name>
    <dbReference type="NCBI Taxonomy" id="110791"/>
    <lineage>
        <taxon>Eukaryota</taxon>
        <taxon>Metazoa</taxon>
        <taxon>Ecdysozoa</taxon>
        <taxon>Arthropoda</taxon>
        <taxon>Hexapoda</taxon>
        <taxon>Insecta</taxon>
        <taxon>Pterygota</taxon>
        <taxon>Neoptera</taxon>
        <taxon>Endopterygota</taxon>
        <taxon>Lepidoptera</taxon>
        <taxon>Glossata</taxon>
        <taxon>Ditrysia</taxon>
        <taxon>Papilionoidea</taxon>
        <taxon>Papilionidae</taxon>
        <taxon>Papilioninae</taxon>
        <taxon>Iphiclides</taxon>
    </lineage>
</organism>